<reference evidence="3 4" key="1">
    <citation type="submission" date="2017-11" db="EMBL/GenBank/DDBJ databases">
        <title>Genomic Encyclopedia of Type Strains, Phase III (KMG-III): the genomes of soil and plant-associated and newly described type strains.</title>
        <authorList>
            <person name="Whitman W."/>
        </authorList>
    </citation>
    <scope>NUCLEOTIDE SEQUENCE [LARGE SCALE GENOMIC DNA]</scope>
    <source>
        <strain evidence="3 4">CGMCC 1.12274</strain>
    </source>
</reference>
<dbReference type="GO" id="GO:0047661">
    <property type="term" value="F:amino-acid racemase activity"/>
    <property type="evidence" value="ECO:0007669"/>
    <property type="project" value="InterPro"/>
</dbReference>
<keyword evidence="2" id="KW-0413">Isomerase</keyword>
<evidence type="ECO:0000313" key="3">
    <source>
        <dbReference type="EMBL" id="PKB25032.1"/>
    </source>
</evidence>
<sequence length="230" mass="25269">MRKFGLIGGMSWLSTRTYYEHINRLVQAKAGFPASAPLVIESLDFAPLARLSSVEEWTRAATTLAEAAKRLEQAGATAMLIGANSMHKVYDEVASAVSVPVIHIAECVADRMAGKVQKAALIGTRNVMLESFYRQKLIARDIELLPPEMAFVDTLDRIIYDELLRGKATRQAERELKTILTNLQQDGAQAVVLGATELEMVVDVDANVLPIYDCTRIHAEAAAAWILVTE</sequence>
<dbReference type="PANTHER" id="PTHR21198:SF7">
    <property type="entry name" value="ASPARTATE-GLUTAMATE RACEMASE FAMILY"/>
    <property type="match status" value="1"/>
</dbReference>
<organism evidence="3 4">
    <name type="scientific">Novosphingobium kunmingense</name>
    <dbReference type="NCBI Taxonomy" id="1211806"/>
    <lineage>
        <taxon>Bacteria</taxon>
        <taxon>Pseudomonadati</taxon>
        <taxon>Pseudomonadota</taxon>
        <taxon>Alphaproteobacteria</taxon>
        <taxon>Sphingomonadales</taxon>
        <taxon>Sphingomonadaceae</taxon>
        <taxon>Novosphingobium</taxon>
    </lineage>
</organism>
<dbReference type="InterPro" id="IPR001920">
    <property type="entry name" value="Asp/Glu_race"/>
</dbReference>
<dbReference type="Proteomes" id="UP000232587">
    <property type="component" value="Unassembled WGS sequence"/>
</dbReference>
<dbReference type="InterPro" id="IPR004380">
    <property type="entry name" value="Asp_race"/>
</dbReference>
<dbReference type="OrthoDB" id="9803739at2"/>
<proteinExistence type="inferred from homology"/>
<evidence type="ECO:0000256" key="1">
    <source>
        <dbReference type="ARBA" id="ARBA00007847"/>
    </source>
</evidence>
<dbReference type="SUPFAM" id="SSF53681">
    <property type="entry name" value="Aspartate/glutamate racemase"/>
    <property type="match status" value="2"/>
</dbReference>
<dbReference type="Pfam" id="PF01177">
    <property type="entry name" value="Asp_Glu_race"/>
    <property type="match status" value="1"/>
</dbReference>
<dbReference type="InterPro" id="IPR015942">
    <property type="entry name" value="Asp/Glu/hydantoin_racemase"/>
</dbReference>
<keyword evidence="4" id="KW-1185">Reference proteome</keyword>
<evidence type="ECO:0000256" key="2">
    <source>
        <dbReference type="ARBA" id="ARBA00023235"/>
    </source>
</evidence>
<protein>
    <submittedName>
        <fullName evidence="3">Aspartate racemase</fullName>
    </submittedName>
</protein>
<dbReference type="Gene3D" id="3.40.50.1860">
    <property type="match status" value="2"/>
</dbReference>
<comment type="caution">
    <text evidence="3">The sequence shown here is derived from an EMBL/GenBank/DDBJ whole genome shotgun (WGS) entry which is preliminary data.</text>
</comment>
<gene>
    <name evidence="3" type="ORF">B0I00_0213</name>
</gene>
<dbReference type="EMBL" id="PHUF01000002">
    <property type="protein sequence ID" value="PKB25032.1"/>
    <property type="molecule type" value="Genomic_DNA"/>
</dbReference>
<name>A0A2N0I1H0_9SPHN</name>
<accession>A0A2N0I1H0</accession>
<dbReference type="PANTHER" id="PTHR21198">
    <property type="entry name" value="GLUTAMATE RACEMASE"/>
    <property type="match status" value="1"/>
</dbReference>
<dbReference type="NCBIfam" id="TIGR00035">
    <property type="entry name" value="asp_race"/>
    <property type="match status" value="1"/>
</dbReference>
<dbReference type="AlphaFoldDB" id="A0A2N0I1H0"/>
<comment type="similarity">
    <text evidence="1">Belongs to the aspartate/glutamate racemases family.</text>
</comment>
<evidence type="ECO:0000313" key="4">
    <source>
        <dbReference type="Proteomes" id="UP000232587"/>
    </source>
</evidence>